<gene>
    <name evidence="1" type="ORF">VITFI_CDS1678</name>
</gene>
<reference evidence="1 2" key="1">
    <citation type="submission" date="2017-07" db="EMBL/GenBank/DDBJ databases">
        <title>Complete Genome Sequence of the cosmetic ferment Vitreoscilla filiformis (ATCC15551).</title>
        <authorList>
            <person name="Contreras S."/>
            <person name="Sagory-Zalkind P."/>
            <person name="Blanquart H."/>
            <person name="Iltis A."/>
            <person name="Morand S.C."/>
        </authorList>
    </citation>
    <scope>NUCLEOTIDE SEQUENCE [LARGE SCALE GENOMIC DNA]</scope>
    <source>
        <strain evidence="1 2">ATCC 15551</strain>
    </source>
</reference>
<protein>
    <submittedName>
        <fullName evidence="1">Uncharacterized protein</fullName>
    </submittedName>
</protein>
<evidence type="ECO:0000313" key="2">
    <source>
        <dbReference type="Proteomes" id="UP000199729"/>
    </source>
</evidence>
<dbReference type="AlphaFoldDB" id="A0A221KEL9"/>
<proteinExistence type="predicted"/>
<dbReference type="RefSeq" id="WP_157725609.1">
    <property type="nucleotide sequence ID" value="NZ_CP022423.1"/>
</dbReference>
<dbReference type="Proteomes" id="UP000199729">
    <property type="component" value="Chromosome"/>
</dbReference>
<name>A0A221KEL9_VITFI</name>
<organism evidence="1 2">
    <name type="scientific">Vitreoscilla filiformis</name>
    <dbReference type="NCBI Taxonomy" id="63"/>
    <lineage>
        <taxon>Bacteria</taxon>
        <taxon>Pseudomonadati</taxon>
        <taxon>Pseudomonadota</taxon>
        <taxon>Betaproteobacteria</taxon>
        <taxon>Neisseriales</taxon>
        <taxon>Neisseriaceae</taxon>
        <taxon>Vitreoscilla</taxon>
    </lineage>
</organism>
<dbReference type="EMBL" id="CP022423">
    <property type="protein sequence ID" value="ASM77456.1"/>
    <property type="molecule type" value="Genomic_DNA"/>
</dbReference>
<evidence type="ECO:0000313" key="1">
    <source>
        <dbReference type="EMBL" id="ASM77456.1"/>
    </source>
</evidence>
<dbReference type="KEGG" id="vff:VITFI_CDS1678"/>
<keyword evidence="2" id="KW-1185">Reference proteome</keyword>
<accession>A0A221KEL9</accession>
<sequence>MEVLIDGVRYAPVPDVPEGQGLLAALEMRLEQSDAGDNITVRDYLRLLLETVWEEKEGFSGKRPFGNSGWEHELYAPLIQCGAIQGTLDEEGCVLSVNREQGQAYVKQLILAVFNGVGR</sequence>
<dbReference type="OrthoDB" id="3542638at2"/>